<keyword evidence="2" id="KW-1185">Reference proteome</keyword>
<name>A0ACB9N9M0_BAUVA</name>
<proteinExistence type="predicted"/>
<evidence type="ECO:0000313" key="2">
    <source>
        <dbReference type="Proteomes" id="UP000828941"/>
    </source>
</evidence>
<dbReference type="Proteomes" id="UP000828941">
    <property type="component" value="Chromosome 7"/>
</dbReference>
<accession>A0ACB9N9M0</accession>
<gene>
    <name evidence="1" type="ORF">L6164_017370</name>
</gene>
<dbReference type="EMBL" id="CM039432">
    <property type="protein sequence ID" value="KAI4332464.1"/>
    <property type="molecule type" value="Genomic_DNA"/>
</dbReference>
<evidence type="ECO:0000313" key="1">
    <source>
        <dbReference type="EMBL" id="KAI4332464.1"/>
    </source>
</evidence>
<comment type="caution">
    <text evidence="1">The sequence shown here is derived from an EMBL/GenBank/DDBJ whole genome shotgun (WGS) entry which is preliminary data.</text>
</comment>
<organism evidence="1 2">
    <name type="scientific">Bauhinia variegata</name>
    <name type="common">Purple orchid tree</name>
    <name type="synonym">Phanera variegata</name>
    <dbReference type="NCBI Taxonomy" id="167791"/>
    <lineage>
        <taxon>Eukaryota</taxon>
        <taxon>Viridiplantae</taxon>
        <taxon>Streptophyta</taxon>
        <taxon>Embryophyta</taxon>
        <taxon>Tracheophyta</taxon>
        <taxon>Spermatophyta</taxon>
        <taxon>Magnoliopsida</taxon>
        <taxon>eudicotyledons</taxon>
        <taxon>Gunneridae</taxon>
        <taxon>Pentapetalae</taxon>
        <taxon>rosids</taxon>
        <taxon>fabids</taxon>
        <taxon>Fabales</taxon>
        <taxon>Fabaceae</taxon>
        <taxon>Cercidoideae</taxon>
        <taxon>Cercideae</taxon>
        <taxon>Bauhiniinae</taxon>
        <taxon>Bauhinia</taxon>
    </lineage>
</organism>
<protein>
    <submittedName>
        <fullName evidence="1">Uncharacterized protein</fullName>
    </submittedName>
</protein>
<reference evidence="1 2" key="1">
    <citation type="journal article" date="2022" name="DNA Res.">
        <title>Chromosomal-level genome assembly of the orchid tree Bauhinia variegata (Leguminosae; Cercidoideae) supports the allotetraploid origin hypothesis of Bauhinia.</title>
        <authorList>
            <person name="Zhong Y."/>
            <person name="Chen Y."/>
            <person name="Zheng D."/>
            <person name="Pang J."/>
            <person name="Liu Y."/>
            <person name="Luo S."/>
            <person name="Meng S."/>
            <person name="Qian L."/>
            <person name="Wei D."/>
            <person name="Dai S."/>
            <person name="Zhou R."/>
        </authorList>
    </citation>
    <scope>NUCLEOTIDE SEQUENCE [LARGE SCALE GENOMIC DNA]</scope>
    <source>
        <strain evidence="1">BV-YZ2020</strain>
    </source>
</reference>
<sequence>MNRSNLVIDVEAILDKVNSPITDDCCIYRVPYDAREVNPGAYTPNFISIGPLHRFDQRLQNMKMYKHIYFKQFVSRAKNKLEDLISAVKEEEPRLRRCYKELLQMSSDELVKVILEDACFIVELFYKRFHKERKSNDYKMFHPSIDIDLLLLENQVPFFILEKLYDLVFASQHRNLPSFLQLSIKYFSHHNGQNLEPNFTICHFTDLLRTFYLPHQRPERKKYNCKHIPTASAFKEAMGKFKMNENDCILDLQFSRGCLKLPYIEVDDKTETLFRNVLAFEQCHPTNYGLDGYMTDYVYFMDCFINTGKDVDVLIEKGILFNMLGDSEAVARLFNNLSKNICFDFQSQFLISLMS</sequence>